<keyword evidence="7" id="KW-1185">Reference proteome</keyword>
<organism evidence="6 7">
    <name type="scientific">Liquidambar formosana</name>
    <name type="common">Formosan gum</name>
    <dbReference type="NCBI Taxonomy" id="63359"/>
    <lineage>
        <taxon>Eukaryota</taxon>
        <taxon>Viridiplantae</taxon>
        <taxon>Streptophyta</taxon>
        <taxon>Embryophyta</taxon>
        <taxon>Tracheophyta</taxon>
        <taxon>Spermatophyta</taxon>
        <taxon>Magnoliopsida</taxon>
        <taxon>eudicotyledons</taxon>
        <taxon>Gunneridae</taxon>
        <taxon>Pentapetalae</taxon>
        <taxon>Saxifragales</taxon>
        <taxon>Altingiaceae</taxon>
        <taxon>Liquidambar</taxon>
    </lineage>
</organism>
<dbReference type="InterPro" id="IPR057136">
    <property type="entry name" value="At2g35280_TPR_dom"/>
</dbReference>
<evidence type="ECO:0000313" key="7">
    <source>
        <dbReference type="Proteomes" id="UP001415857"/>
    </source>
</evidence>
<dbReference type="EMBL" id="JBBPBK010000009">
    <property type="protein sequence ID" value="KAK9278370.1"/>
    <property type="molecule type" value="Genomic_DNA"/>
</dbReference>
<dbReference type="PANTHER" id="PTHR46758:SF9">
    <property type="entry name" value="MYND-TYPE DOMAIN-CONTAINING PROTEIN"/>
    <property type="match status" value="1"/>
</dbReference>
<dbReference type="AlphaFoldDB" id="A0AAP0RIV8"/>
<protein>
    <recommendedName>
        <fullName evidence="5">MYND-type domain-containing protein</fullName>
    </recommendedName>
</protein>
<dbReference type="SUPFAM" id="SSF81901">
    <property type="entry name" value="HCP-like"/>
    <property type="match status" value="1"/>
</dbReference>
<dbReference type="Gene3D" id="1.25.40.10">
    <property type="entry name" value="Tetratricopeptide repeat domain"/>
    <property type="match status" value="1"/>
</dbReference>
<dbReference type="Pfam" id="PF23310">
    <property type="entry name" value="TPR_27"/>
    <property type="match status" value="1"/>
</dbReference>
<keyword evidence="1" id="KW-0479">Metal-binding</keyword>
<dbReference type="SUPFAM" id="SSF144232">
    <property type="entry name" value="HIT/MYND zinc finger-like"/>
    <property type="match status" value="1"/>
</dbReference>
<dbReference type="GO" id="GO:0008270">
    <property type="term" value="F:zinc ion binding"/>
    <property type="evidence" value="ECO:0007669"/>
    <property type="project" value="UniProtKB-KW"/>
</dbReference>
<dbReference type="Proteomes" id="UP001415857">
    <property type="component" value="Unassembled WGS sequence"/>
</dbReference>
<evidence type="ECO:0000256" key="1">
    <source>
        <dbReference type="ARBA" id="ARBA00022723"/>
    </source>
</evidence>
<gene>
    <name evidence="6" type="ORF">L1049_027935</name>
</gene>
<dbReference type="PROSITE" id="PS50865">
    <property type="entry name" value="ZF_MYND_2"/>
    <property type="match status" value="1"/>
</dbReference>
<evidence type="ECO:0000259" key="5">
    <source>
        <dbReference type="PROSITE" id="PS50865"/>
    </source>
</evidence>
<dbReference type="InterPro" id="IPR044508">
    <property type="entry name" value="At5g50450/At1g67340-like"/>
</dbReference>
<feature type="domain" description="MYND-type" evidence="5">
    <location>
        <begin position="289"/>
        <end position="331"/>
    </location>
</feature>
<dbReference type="FunFam" id="6.10.140.2220:FF:000033">
    <property type="entry name" value="Predicted protein"/>
    <property type="match status" value="1"/>
</dbReference>
<keyword evidence="3" id="KW-0862">Zinc</keyword>
<evidence type="ECO:0000313" key="6">
    <source>
        <dbReference type="EMBL" id="KAK9278370.1"/>
    </source>
</evidence>
<accession>A0AAP0RIV8</accession>
<sequence length="356" mass="38971">MTIHRKKQRTPRKPTEKSDLFDGLPDDLVVCILSKLSSSASSPSDFINVLITCKRLNQLGLHQVVLSKAGPRAFAVKAKNWSEYAHRFLKRCVNAGNVEACYILGMIRFYCLQSRGSGASLMAKAAIKSHAPALYSLSVIQFNGSGGSKNDKDLRAGVALCARAAFLGHIDALRELGHCLQDGYGVHRNITEGRRLLVQANARELASVLRMVTLSSPSSRDSRCLLTCHARRHQLQQHHPPITGSGFSLLSDFGCNVPAPEAHPANRFLTEWFGSGCGLLGHGLRLCSHGGCGRPETRPHEFRRCSICNLVNYCSRACQALDWKLRHKAECAPIEQWIDGDGDGDNTDDEGADINA</sequence>
<dbReference type="Gene3D" id="6.10.140.2220">
    <property type="match status" value="1"/>
</dbReference>
<name>A0AAP0RIV8_LIQFO</name>
<dbReference type="InterPro" id="IPR011990">
    <property type="entry name" value="TPR-like_helical_dom_sf"/>
</dbReference>
<evidence type="ECO:0000256" key="2">
    <source>
        <dbReference type="ARBA" id="ARBA00022771"/>
    </source>
</evidence>
<dbReference type="PANTHER" id="PTHR46758">
    <property type="entry name" value="MYND DOMAIN-CONTAINING"/>
    <property type="match status" value="1"/>
</dbReference>
<keyword evidence="2 4" id="KW-0863">Zinc-finger</keyword>
<dbReference type="Pfam" id="PF01753">
    <property type="entry name" value="zf-MYND"/>
    <property type="match status" value="1"/>
</dbReference>
<dbReference type="SUPFAM" id="SSF81383">
    <property type="entry name" value="F-box domain"/>
    <property type="match status" value="1"/>
</dbReference>
<evidence type="ECO:0000256" key="4">
    <source>
        <dbReference type="PROSITE-ProRule" id="PRU00134"/>
    </source>
</evidence>
<reference evidence="6 7" key="1">
    <citation type="journal article" date="2024" name="Plant J.">
        <title>Genome sequences and population genomics reveal climatic adaptation and genomic divergence between two closely related sweetgum species.</title>
        <authorList>
            <person name="Xu W.Q."/>
            <person name="Ren C.Q."/>
            <person name="Zhang X.Y."/>
            <person name="Comes H.P."/>
            <person name="Liu X.H."/>
            <person name="Li Y.G."/>
            <person name="Kettle C.J."/>
            <person name="Jalonen R."/>
            <person name="Gaisberger H."/>
            <person name="Ma Y.Z."/>
            <person name="Qiu Y.X."/>
        </authorList>
    </citation>
    <scope>NUCLEOTIDE SEQUENCE [LARGE SCALE GENOMIC DNA]</scope>
    <source>
        <strain evidence="6">Hangzhou</strain>
    </source>
</reference>
<proteinExistence type="predicted"/>
<dbReference type="InterPro" id="IPR036047">
    <property type="entry name" value="F-box-like_dom_sf"/>
</dbReference>
<dbReference type="InterPro" id="IPR002893">
    <property type="entry name" value="Znf_MYND"/>
</dbReference>
<evidence type="ECO:0000256" key="3">
    <source>
        <dbReference type="ARBA" id="ARBA00022833"/>
    </source>
</evidence>
<comment type="caution">
    <text evidence="6">The sequence shown here is derived from an EMBL/GenBank/DDBJ whole genome shotgun (WGS) entry which is preliminary data.</text>
</comment>